<dbReference type="AlphaFoldDB" id="D6Y7B3"/>
<gene>
    <name evidence="7" type="ordered locus">Tbis_0985</name>
</gene>
<protein>
    <recommendedName>
        <fullName evidence="4">Signal peptidase I</fullName>
        <ecNumber evidence="4">3.4.21.89</ecNumber>
    </recommendedName>
</protein>
<dbReference type="MEROPS" id="S26.025"/>
<dbReference type="STRING" id="469371.Tbis_0985"/>
<dbReference type="Gene3D" id="2.10.109.10">
    <property type="entry name" value="Umud Fragment, subunit A"/>
    <property type="match status" value="1"/>
</dbReference>
<dbReference type="CDD" id="cd06530">
    <property type="entry name" value="S26_SPase_I"/>
    <property type="match status" value="1"/>
</dbReference>
<evidence type="ECO:0000313" key="7">
    <source>
        <dbReference type="EMBL" id="ADG87708.1"/>
    </source>
</evidence>
<dbReference type="GO" id="GO:0004252">
    <property type="term" value="F:serine-type endopeptidase activity"/>
    <property type="evidence" value="ECO:0007669"/>
    <property type="project" value="InterPro"/>
</dbReference>
<dbReference type="PANTHER" id="PTHR43390:SF1">
    <property type="entry name" value="CHLOROPLAST PROCESSING PEPTIDASE"/>
    <property type="match status" value="1"/>
</dbReference>
<dbReference type="Pfam" id="PF10502">
    <property type="entry name" value="Peptidase_S26"/>
    <property type="match status" value="1"/>
</dbReference>
<keyword evidence="4" id="KW-0645">Protease</keyword>
<feature type="region of interest" description="Disordered" evidence="5">
    <location>
        <begin position="1"/>
        <end position="22"/>
    </location>
</feature>
<dbReference type="GO" id="GO:0006465">
    <property type="term" value="P:signal peptide processing"/>
    <property type="evidence" value="ECO:0007669"/>
    <property type="project" value="InterPro"/>
</dbReference>
<evidence type="ECO:0000256" key="5">
    <source>
        <dbReference type="SAM" id="MobiDB-lite"/>
    </source>
</evidence>
<evidence type="ECO:0000313" key="8">
    <source>
        <dbReference type="Proteomes" id="UP000006640"/>
    </source>
</evidence>
<organism evidence="7 8">
    <name type="scientific">Thermobispora bispora (strain ATCC 19993 / DSM 43833 / CBS 139.67 / JCM 10125 / KCTC 9307 / NBRC 14880 / R51)</name>
    <dbReference type="NCBI Taxonomy" id="469371"/>
    <lineage>
        <taxon>Bacteria</taxon>
        <taxon>Bacillati</taxon>
        <taxon>Actinomycetota</taxon>
        <taxon>Actinomycetes</taxon>
        <taxon>Streptosporangiales</taxon>
        <taxon>Streptosporangiaceae</taxon>
        <taxon>Thermobispora</taxon>
    </lineage>
</organism>
<feature type="active site" evidence="3">
    <location>
        <position position="98"/>
    </location>
</feature>
<feature type="transmembrane region" description="Helical" evidence="4">
    <location>
        <begin position="30"/>
        <end position="52"/>
    </location>
</feature>
<name>D6Y7B3_THEBD</name>
<dbReference type="SUPFAM" id="SSF51306">
    <property type="entry name" value="LexA/Signal peptidase"/>
    <property type="match status" value="1"/>
</dbReference>
<sequence>MANTEKKNKKLDKRGEAAGPKKGSGFRDTVLFAGIGLVIAILIHTFVLQSFYIPSESMQNTLQVNDRVIVNKLAYRFGPVQRGDIVVFKGWDGEDTIKRVIAVGGDRVKCCDAKGRITINGEPLDETEYLYPGDDPSQRRFDVKVPAGRLWLMGDHRSNSLDSRSHMERDDRYLGTVSEEDVIGRAFVRYWPPSRVSLLSRPDAFSAIR</sequence>
<keyword evidence="4" id="KW-0472">Membrane</keyword>
<reference evidence="7 8" key="1">
    <citation type="submission" date="2010-01" db="EMBL/GenBank/DDBJ databases">
        <title>The complete genome of Thermobispora bispora DSM 43833.</title>
        <authorList>
            <consortium name="US DOE Joint Genome Institute (JGI-PGF)"/>
            <person name="Lucas S."/>
            <person name="Copeland A."/>
            <person name="Lapidus A."/>
            <person name="Glavina del Rio T."/>
            <person name="Dalin E."/>
            <person name="Tice H."/>
            <person name="Bruce D."/>
            <person name="Goodwin L."/>
            <person name="Pitluck S."/>
            <person name="Kyrpides N."/>
            <person name="Mavromatis K."/>
            <person name="Ivanova N."/>
            <person name="Mikhailova N."/>
            <person name="Chertkov O."/>
            <person name="Brettin T."/>
            <person name="Detter J.C."/>
            <person name="Han C."/>
            <person name="Larimer F."/>
            <person name="Land M."/>
            <person name="Hauser L."/>
            <person name="Markowitz V."/>
            <person name="Cheng J.-F."/>
            <person name="Hugenholtz P."/>
            <person name="Woyke T."/>
            <person name="Wu D."/>
            <person name="Jando M."/>
            <person name="Schneider S."/>
            <person name="Klenk H.-P."/>
            <person name="Eisen J.A."/>
        </authorList>
    </citation>
    <scope>NUCLEOTIDE SEQUENCE [LARGE SCALE GENOMIC DNA]</scope>
    <source>
        <strain evidence="8">ATCC 19993 / DSM 43833 / CBS 139.67 / JCM 10125 / KCTC 9307 / NBRC 14880 / R51</strain>
    </source>
</reference>
<evidence type="ECO:0000259" key="6">
    <source>
        <dbReference type="Pfam" id="PF10502"/>
    </source>
</evidence>
<keyword evidence="8" id="KW-1185">Reference proteome</keyword>
<feature type="active site" evidence="3">
    <location>
        <position position="57"/>
    </location>
</feature>
<accession>D6Y7B3</accession>
<feature type="domain" description="Peptidase S26" evidence="6">
    <location>
        <begin position="28"/>
        <end position="191"/>
    </location>
</feature>
<dbReference type="EMBL" id="CP001874">
    <property type="protein sequence ID" value="ADG87708.1"/>
    <property type="molecule type" value="Genomic_DNA"/>
</dbReference>
<keyword evidence="4" id="KW-0378">Hydrolase</keyword>
<evidence type="ECO:0000256" key="1">
    <source>
        <dbReference type="ARBA" id="ARBA00004401"/>
    </source>
</evidence>
<dbReference type="InterPro" id="IPR000223">
    <property type="entry name" value="Pept_S26A_signal_pept_1"/>
</dbReference>
<dbReference type="OrthoDB" id="9815782at2"/>
<dbReference type="InterPro" id="IPR036286">
    <property type="entry name" value="LexA/Signal_pep-like_sf"/>
</dbReference>
<keyword evidence="4" id="KW-1133">Transmembrane helix</keyword>
<evidence type="ECO:0000256" key="4">
    <source>
        <dbReference type="RuleBase" id="RU362042"/>
    </source>
</evidence>
<proteinExistence type="inferred from homology"/>
<dbReference type="Proteomes" id="UP000006640">
    <property type="component" value="Chromosome"/>
</dbReference>
<dbReference type="HOGENOM" id="CLU_028723_0_1_11"/>
<comment type="subcellular location">
    <subcellularLocation>
        <location evidence="1">Cell membrane</location>
        <topology evidence="1">Single-pass type II membrane protein</topology>
    </subcellularLocation>
    <subcellularLocation>
        <location evidence="4">Membrane</location>
        <topology evidence="4">Single-pass type II membrane protein</topology>
    </subcellularLocation>
</comment>
<evidence type="ECO:0000256" key="2">
    <source>
        <dbReference type="ARBA" id="ARBA00009370"/>
    </source>
</evidence>
<dbReference type="RefSeq" id="WP_013131241.1">
    <property type="nucleotide sequence ID" value="NC_014165.1"/>
</dbReference>
<dbReference type="GO" id="GO:0009003">
    <property type="term" value="F:signal peptidase activity"/>
    <property type="evidence" value="ECO:0007669"/>
    <property type="project" value="UniProtKB-EC"/>
</dbReference>
<dbReference type="PRINTS" id="PR00727">
    <property type="entry name" value="LEADERPTASE"/>
</dbReference>
<evidence type="ECO:0000256" key="3">
    <source>
        <dbReference type="PIRSR" id="PIRSR600223-1"/>
    </source>
</evidence>
<dbReference type="GO" id="GO:0005886">
    <property type="term" value="C:plasma membrane"/>
    <property type="evidence" value="ECO:0007669"/>
    <property type="project" value="UniProtKB-SubCell"/>
</dbReference>
<comment type="catalytic activity">
    <reaction evidence="4">
        <text>Cleavage of hydrophobic, N-terminal signal or leader sequences from secreted and periplasmic proteins.</text>
        <dbReference type="EC" id="3.4.21.89"/>
    </reaction>
</comment>
<comment type="similarity">
    <text evidence="2 4">Belongs to the peptidase S26 family.</text>
</comment>
<dbReference type="NCBIfam" id="TIGR02227">
    <property type="entry name" value="sigpep_I_bact"/>
    <property type="match status" value="1"/>
</dbReference>
<keyword evidence="4" id="KW-0812">Transmembrane</keyword>
<dbReference type="EC" id="3.4.21.89" evidence="4"/>
<dbReference type="PANTHER" id="PTHR43390">
    <property type="entry name" value="SIGNAL PEPTIDASE I"/>
    <property type="match status" value="1"/>
</dbReference>
<dbReference type="InterPro" id="IPR019533">
    <property type="entry name" value="Peptidase_S26"/>
</dbReference>
<dbReference type="eggNOG" id="COG0681">
    <property type="taxonomic scope" value="Bacteria"/>
</dbReference>
<dbReference type="KEGG" id="tbi:Tbis_0985"/>